<dbReference type="Proteomes" id="UP000094389">
    <property type="component" value="Unassembled WGS sequence"/>
</dbReference>
<evidence type="ECO:0000313" key="2">
    <source>
        <dbReference type="Proteomes" id="UP000094389"/>
    </source>
</evidence>
<dbReference type="OrthoDB" id="3981064at2759"/>
<keyword evidence="2" id="KW-1185">Reference proteome</keyword>
<dbReference type="STRING" id="983966.A0A1E4SAF1"/>
<reference evidence="1 2" key="1">
    <citation type="journal article" date="2016" name="Proc. Natl. Acad. Sci. U.S.A.">
        <title>Comparative genomics of biotechnologically important yeasts.</title>
        <authorList>
            <person name="Riley R."/>
            <person name="Haridas S."/>
            <person name="Wolfe K.H."/>
            <person name="Lopes M.R."/>
            <person name="Hittinger C.T."/>
            <person name="Goeker M."/>
            <person name="Salamov A.A."/>
            <person name="Wisecaver J.H."/>
            <person name="Long T.M."/>
            <person name="Calvey C.H."/>
            <person name="Aerts A.L."/>
            <person name="Barry K.W."/>
            <person name="Choi C."/>
            <person name="Clum A."/>
            <person name="Coughlan A.Y."/>
            <person name="Deshpande S."/>
            <person name="Douglass A.P."/>
            <person name="Hanson S.J."/>
            <person name="Klenk H.-P."/>
            <person name="LaButti K.M."/>
            <person name="Lapidus A."/>
            <person name="Lindquist E.A."/>
            <person name="Lipzen A.M."/>
            <person name="Meier-Kolthoff J.P."/>
            <person name="Ohm R.A."/>
            <person name="Otillar R.P."/>
            <person name="Pangilinan J.L."/>
            <person name="Peng Y."/>
            <person name="Rokas A."/>
            <person name="Rosa C.A."/>
            <person name="Scheuner C."/>
            <person name="Sibirny A.A."/>
            <person name="Slot J.C."/>
            <person name="Stielow J.B."/>
            <person name="Sun H."/>
            <person name="Kurtzman C.P."/>
            <person name="Blackwell M."/>
            <person name="Grigoriev I.V."/>
            <person name="Jeffries T.W."/>
        </authorList>
    </citation>
    <scope>NUCLEOTIDE SEQUENCE [LARGE SCALE GENOMIC DNA]</scope>
    <source>
        <strain evidence="2">ATCC 18201 / CBS 1600 / BCRC 20928 / JCM 3617 / NBRC 0987 / NRRL Y-1542</strain>
    </source>
</reference>
<dbReference type="Gene3D" id="3.30.40.10">
    <property type="entry name" value="Zinc/RING finger domain, C3HC4 (zinc finger)"/>
    <property type="match status" value="1"/>
</dbReference>
<dbReference type="GO" id="GO:0000785">
    <property type="term" value="C:chromatin"/>
    <property type="evidence" value="ECO:0007669"/>
    <property type="project" value="TreeGrafter"/>
</dbReference>
<evidence type="ECO:0008006" key="3">
    <source>
        <dbReference type="Google" id="ProtNLM"/>
    </source>
</evidence>
<dbReference type="EMBL" id="KV453925">
    <property type="protein sequence ID" value="ODV76500.1"/>
    <property type="molecule type" value="Genomic_DNA"/>
</dbReference>
<dbReference type="OMA" id="HPRITTR"/>
<gene>
    <name evidence="1" type="ORF">CYBJADRAFT_165775</name>
</gene>
<proteinExistence type="predicted"/>
<name>A0A1E4SAF1_CYBJN</name>
<organism evidence="1 2">
    <name type="scientific">Cyberlindnera jadinii (strain ATCC 18201 / CBS 1600 / BCRC 20928 / JCM 3617 / NBRC 0987 / NRRL Y-1542)</name>
    <name type="common">Torula yeast</name>
    <name type="synonym">Candida utilis</name>
    <dbReference type="NCBI Taxonomy" id="983966"/>
    <lineage>
        <taxon>Eukaryota</taxon>
        <taxon>Fungi</taxon>
        <taxon>Dikarya</taxon>
        <taxon>Ascomycota</taxon>
        <taxon>Saccharomycotina</taxon>
        <taxon>Saccharomycetes</taxon>
        <taxon>Phaffomycetales</taxon>
        <taxon>Phaffomycetaceae</taxon>
        <taxon>Cyberlindnera</taxon>
    </lineage>
</organism>
<dbReference type="PANTHER" id="PTHR10782:SF4">
    <property type="entry name" value="TONALLI, ISOFORM E"/>
    <property type="match status" value="1"/>
</dbReference>
<dbReference type="InterPro" id="IPR013083">
    <property type="entry name" value="Znf_RING/FYVE/PHD"/>
</dbReference>
<dbReference type="AlphaFoldDB" id="A0A1E4SAF1"/>
<dbReference type="GO" id="GO:0061665">
    <property type="term" value="F:SUMO ligase activity"/>
    <property type="evidence" value="ECO:0007669"/>
    <property type="project" value="TreeGrafter"/>
</dbReference>
<dbReference type="RefSeq" id="XP_020073539.1">
    <property type="nucleotide sequence ID" value="XM_020214202.1"/>
</dbReference>
<dbReference type="PANTHER" id="PTHR10782">
    <property type="entry name" value="ZINC FINGER MIZ DOMAIN-CONTAINING PROTEIN"/>
    <property type="match status" value="1"/>
</dbReference>
<evidence type="ECO:0000313" key="1">
    <source>
        <dbReference type="EMBL" id="ODV76500.1"/>
    </source>
</evidence>
<dbReference type="GeneID" id="30988598"/>
<protein>
    <recommendedName>
        <fullName evidence="3">SP-RING-type domain-containing protein</fullName>
    </recommendedName>
</protein>
<dbReference type="GO" id="GO:0016925">
    <property type="term" value="P:protein sumoylation"/>
    <property type="evidence" value="ECO:0007669"/>
    <property type="project" value="TreeGrafter"/>
</dbReference>
<accession>A0A1E4SAF1</accession>
<sequence length="310" mass="35335">MLGSKLQSGAFVRPLISGKTDLEQAVVEEHNAEVQNQQLANQQVHREPQQTSTFLRHKRTIDEVEKDQDTELEILKSKVSLYDIVSKQRIRNCVKSTRCSHIEPFDFETFCCVNKVTTSFFSKPNMTETDNRWQLRSLPNENGKVRFQLSLKRGKSLSNMNHLKLTRKYKNVLNFRCPVCNVSFNSMELIHDDFMDLVLRNVPPDIKTVELDDSFVCTLLPETTEIKSDSQVISLDDGDDIAGDGLSTEITPDLVNGIVSDDDSPLKLLSRKSKRIRVKLFSDNDEYDFWDSDDGEDLIGGTEDDPVVID</sequence>